<accession>A0A2P2PR76</accession>
<dbReference type="AlphaFoldDB" id="A0A2P2PR76"/>
<evidence type="ECO:0000313" key="2">
    <source>
        <dbReference type="EMBL" id="MBX57232.1"/>
    </source>
</evidence>
<organism evidence="2">
    <name type="scientific">Rhizophora mucronata</name>
    <name type="common">Asiatic mangrove</name>
    <dbReference type="NCBI Taxonomy" id="61149"/>
    <lineage>
        <taxon>Eukaryota</taxon>
        <taxon>Viridiplantae</taxon>
        <taxon>Streptophyta</taxon>
        <taxon>Embryophyta</taxon>
        <taxon>Tracheophyta</taxon>
        <taxon>Spermatophyta</taxon>
        <taxon>Magnoliopsida</taxon>
        <taxon>eudicotyledons</taxon>
        <taxon>Gunneridae</taxon>
        <taxon>Pentapetalae</taxon>
        <taxon>rosids</taxon>
        <taxon>fabids</taxon>
        <taxon>Malpighiales</taxon>
        <taxon>Rhizophoraceae</taxon>
        <taxon>Rhizophora</taxon>
    </lineage>
</organism>
<sequence>MTVTVVILLLMMARRVELQRAEELLMVTKLASSMPNGKQRNMRNLIQGMT</sequence>
<evidence type="ECO:0000256" key="1">
    <source>
        <dbReference type="SAM" id="SignalP"/>
    </source>
</evidence>
<dbReference type="EMBL" id="GGEC01076748">
    <property type="protein sequence ID" value="MBX57232.1"/>
    <property type="molecule type" value="Transcribed_RNA"/>
</dbReference>
<proteinExistence type="predicted"/>
<feature type="chain" id="PRO_5015134969" evidence="1">
    <location>
        <begin position="19"/>
        <end position="50"/>
    </location>
</feature>
<protein>
    <submittedName>
        <fullName evidence="2">Uncharacterized protein</fullName>
    </submittedName>
</protein>
<keyword evidence="1" id="KW-0732">Signal</keyword>
<name>A0A2P2PR76_RHIMU</name>
<feature type="signal peptide" evidence="1">
    <location>
        <begin position="1"/>
        <end position="18"/>
    </location>
</feature>
<reference evidence="2" key="1">
    <citation type="submission" date="2018-02" db="EMBL/GenBank/DDBJ databases">
        <title>Rhizophora mucronata_Transcriptome.</title>
        <authorList>
            <person name="Meera S.P."/>
            <person name="Sreeshan A."/>
            <person name="Augustine A."/>
        </authorList>
    </citation>
    <scope>NUCLEOTIDE SEQUENCE</scope>
    <source>
        <tissue evidence="2">Leaf</tissue>
    </source>
</reference>